<dbReference type="Pfam" id="PF13692">
    <property type="entry name" value="Glyco_trans_1_4"/>
    <property type="match status" value="1"/>
</dbReference>
<evidence type="ECO:0000256" key="2">
    <source>
        <dbReference type="ARBA" id="ARBA00022679"/>
    </source>
</evidence>
<dbReference type="SUPFAM" id="SSF53756">
    <property type="entry name" value="UDP-Glycosyltransferase/glycogen phosphorylase"/>
    <property type="match status" value="1"/>
</dbReference>
<name>A0A9X2L6G3_9PROT</name>
<evidence type="ECO:0000256" key="1">
    <source>
        <dbReference type="ARBA" id="ARBA00022676"/>
    </source>
</evidence>
<reference evidence="3" key="1">
    <citation type="submission" date="2022-07" db="EMBL/GenBank/DDBJ databases">
        <title>Parvularcula maris sp. nov., an algicidal bacterium isolated from seawater.</title>
        <authorList>
            <person name="Li F."/>
        </authorList>
    </citation>
    <scope>NUCLEOTIDE SEQUENCE</scope>
    <source>
        <strain evidence="3">BGMRC 0090</strain>
    </source>
</reference>
<sequence>MIKVAHLLDDNRVGGVVQHLKLFRHERLLEVAESTVVPVDTSKPGVRIGADIMVLHLTMSWRKLPFLLGLRLSNPRAFIILEEHSYTEGFERHCVRTARRFRLMLRLAYRLVDRVVAVSEAQGGWMARLGLVPPRKLSVIPMARETDSFESLPSPWARGPIRLGLLGRFAPQKGIDHAIRAVRGLSGIELVIGGYGPMEDELRTLAEGAPNITFAGKVEDPRSFIGSIDALLMTSRYEAFGLTGLEARAAGRPLIAYEVDGLADQLAAGGGIAVPAGDEAAMRETLERLTADDIERLIPAARCGAHECYDKQVEAWRELLGTCR</sequence>
<protein>
    <submittedName>
        <fullName evidence="3">Glycosyltransferase family 4 protein</fullName>
    </submittedName>
</protein>
<gene>
    <name evidence="3" type="ORF">NOG11_00990</name>
</gene>
<dbReference type="Proteomes" id="UP001142610">
    <property type="component" value="Unassembled WGS sequence"/>
</dbReference>
<accession>A0A9X2L6G3</accession>
<comment type="caution">
    <text evidence="3">The sequence shown here is derived from an EMBL/GenBank/DDBJ whole genome shotgun (WGS) entry which is preliminary data.</text>
</comment>
<keyword evidence="4" id="KW-1185">Reference proteome</keyword>
<dbReference type="AlphaFoldDB" id="A0A9X2L6G3"/>
<keyword evidence="1" id="KW-0328">Glycosyltransferase</keyword>
<evidence type="ECO:0000313" key="3">
    <source>
        <dbReference type="EMBL" id="MCQ8183953.1"/>
    </source>
</evidence>
<evidence type="ECO:0000313" key="4">
    <source>
        <dbReference type="Proteomes" id="UP001142610"/>
    </source>
</evidence>
<dbReference type="EMBL" id="JANIBC010000001">
    <property type="protein sequence ID" value="MCQ8183953.1"/>
    <property type="molecule type" value="Genomic_DNA"/>
</dbReference>
<dbReference type="Gene3D" id="3.40.50.2000">
    <property type="entry name" value="Glycogen Phosphorylase B"/>
    <property type="match status" value="2"/>
</dbReference>
<dbReference type="PANTHER" id="PTHR12526:SF510">
    <property type="entry name" value="D-INOSITOL 3-PHOSPHATE GLYCOSYLTRANSFERASE"/>
    <property type="match status" value="1"/>
</dbReference>
<organism evidence="3 4">
    <name type="scientific">Parvularcula maris</name>
    <dbReference type="NCBI Taxonomy" id="2965077"/>
    <lineage>
        <taxon>Bacteria</taxon>
        <taxon>Pseudomonadati</taxon>
        <taxon>Pseudomonadota</taxon>
        <taxon>Alphaproteobacteria</taxon>
        <taxon>Parvularculales</taxon>
        <taxon>Parvularculaceae</taxon>
        <taxon>Parvularcula</taxon>
    </lineage>
</organism>
<dbReference type="CDD" id="cd03801">
    <property type="entry name" value="GT4_PimA-like"/>
    <property type="match status" value="1"/>
</dbReference>
<dbReference type="GO" id="GO:0016757">
    <property type="term" value="F:glycosyltransferase activity"/>
    <property type="evidence" value="ECO:0007669"/>
    <property type="project" value="UniProtKB-KW"/>
</dbReference>
<keyword evidence="2" id="KW-0808">Transferase</keyword>
<dbReference type="PANTHER" id="PTHR12526">
    <property type="entry name" value="GLYCOSYLTRANSFERASE"/>
    <property type="match status" value="1"/>
</dbReference>
<proteinExistence type="predicted"/>
<dbReference type="RefSeq" id="WP_256617757.1">
    <property type="nucleotide sequence ID" value="NZ_JANIBC010000001.1"/>
</dbReference>